<reference evidence="2 3" key="1">
    <citation type="submission" date="2019-06" db="EMBL/GenBank/DDBJ databases">
        <title>Sorghum-associated microbial communities from plants grown in Nebraska, USA.</title>
        <authorList>
            <person name="Schachtman D."/>
        </authorList>
    </citation>
    <scope>NUCLEOTIDE SEQUENCE [LARGE SCALE GENOMIC DNA]</scope>
    <source>
        <strain evidence="2 3">1209</strain>
    </source>
</reference>
<gene>
    <name evidence="2" type="ORF">FHW36_105300</name>
</gene>
<dbReference type="Gene3D" id="3.60.21.10">
    <property type="match status" value="1"/>
</dbReference>
<evidence type="ECO:0000313" key="3">
    <source>
        <dbReference type="Proteomes" id="UP000320811"/>
    </source>
</evidence>
<sequence length="282" mass="30501">MNQHRRSFLRNASLATGVLLLQKPFRSLAAVTENAAYLPGDNRELLVWHTNDQHGQLTALLPESRQGLLLDAGDFLDDTANAQAHMKMIQAMNNAGYQAATIGNRELAGGAAALAALIPHMQFALVNCNYRFADKALAQKVQPHKIVYVGALKVGITGVGPQLPAGNGVTCLPPVPAADAVAAMLKKDYGCQVVICLSHLGYKQPDTITDNHNMATDTRHIDFVIGGHQKKILASTMVCRNLQDREVYLSQAGWNGNMVGKMKMMFNEERQGCGIQPGSIMA</sequence>
<dbReference type="InterPro" id="IPR006311">
    <property type="entry name" value="TAT_signal"/>
</dbReference>
<dbReference type="RefSeq" id="WP_145671039.1">
    <property type="nucleotide sequence ID" value="NZ_VIWO01000005.1"/>
</dbReference>
<name>A0A561PP31_9BACT</name>
<dbReference type="PANTHER" id="PTHR11575">
    <property type="entry name" value="5'-NUCLEOTIDASE-RELATED"/>
    <property type="match status" value="1"/>
</dbReference>
<dbReference type="EMBL" id="VIWO01000005">
    <property type="protein sequence ID" value="TWF39860.1"/>
    <property type="molecule type" value="Genomic_DNA"/>
</dbReference>
<keyword evidence="1" id="KW-0732">Signal</keyword>
<feature type="signal peptide" evidence="1">
    <location>
        <begin position="1"/>
        <end position="29"/>
    </location>
</feature>
<evidence type="ECO:0000256" key="1">
    <source>
        <dbReference type="SAM" id="SignalP"/>
    </source>
</evidence>
<dbReference type="PANTHER" id="PTHR11575:SF24">
    <property type="entry name" value="5'-NUCLEOTIDASE"/>
    <property type="match status" value="1"/>
</dbReference>
<dbReference type="GO" id="GO:0009166">
    <property type="term" value="P:nucleotide catabolic process"/>
    <property type="evidence" value="ECO:0007669"/>
    <property type="project" value="InterPro"/>
</dbReference>
<organism evidence="2 3">
    <name type="scientific">Chitinophaga polysaccharea</name>
    <dbReference type="NCBI Taxonomy" id="1293035"/>
    <lineage>
        <taxon>Bacteria</taxon>
        <taxon>Pseudomonadati</taxon>
        <taxon>Bacteroidota</taxon>
        <taxon>Chitinophagia</taxon>
        <taxon>Chitinophagales</taxon>
        <taxon>Chitinophagaceae</taxon>
        <taxon>Chitinophaga</taxon>
    </lineage>
</organism>
<protein>
    <submittedName>
        <fullName evidence="2">5'-nucleotidase</fullName>
    </submittedName>
</protein>
<comment type="caution">
    <text evidence="2">The sequence shown here is derived from an EMBL/GenBank/DDBJ whole genome shotgun (WGS) entry which is preliminary data.</text>
</comment>
<proteinExistence type="predicted"/>
<feature type="chain" id="PRO_5021746166" evidence="1">
    <location>
        <begin position="30"/>
        <end position="282"/>
    </location>
</feature>
<dbReference type="AlphaFoldDB" id="A0A561PP31"/>
<dbReference type="InterPro" id="IPR029052">
    <property type="entry name" value="Metallo-depent_PP-like"/>
</dbReference>
<dbReference type="PROSITE" id="PS51318">
    <property type="entry name" value="TAT"/>
    <property type="match status" value="1"/>
</dbReference>
<accession>A0A561PP31</accession>
<dbReference type="InterPro" id="IPR006179">
    <property type="entry name" value="5_nucleotidase/apyrase"/>
</dbReference>
<evidence type="ECO:0000313" key="2">
    <source>
        <dbReference type="EMBL" id="TWF39860.1"/>
    </source>
</evidence>
<dbReference type="Proteomes" id="UP000320811">
    <property type="component" value="Unassembled WGS sequence"/>
</dbReference>
<dbReference type="PRINTS" id="PR01607">
    <property type="entry name" value="APYRASEFAMLY"/>
</dbReference>
<dbReference type="GO" id="GO:0016787">
    <property type="term" value="F:hydrolase activity"/>
    <property type="evidence" value="ECO:0007669"/>
    <property type="project" value="InterPro"/>
</dbReference>
<dbReference type="SUPFAM" id="SSF56300">
    <property type="entry name" value="Metallo-dependent phosphatases"/>
    <property type="match status" value="1"/>
</dbReference>
<keyword evidence="3" id="KW-1185">Reference proteome</keyword>
<dbReference type="OrthoDB" id="9775118at2"/>